<evidence type="ECO:0000256" key="1">
    <source>
        <dbReference type="ARBA" id="ARBA00004123"/>
    </source>
</evidence>
<sequence length="228" mass="26692">HTLLFEPLLDERGANQSVLSPLDQRRHAEYQTRSCSTNTYNFFNSRLITGIHFCISSCASFFYLFKMITLMSSVHYMSDVSDTLILYCRKKSKKVEDQVTEQTYVKKPLNAFMLFSKEHRQAVKAKSASTNIAVINETLGKMWHLLPDKEKAKYYEQAEEERRLHAQQHPDWSCRHNYVSGKTAKREKRGSEKKKIQTNPRRKTGTMRSKGRARKLATSRCNIPFFYF</sequence>
<reference evidence="12" key="2">
    <citation type="submission" date="2025-09" db="UniProtKB">
        <authorList>
            <consortium name="Ensembl"/>
        </authorList>
    </citation>
    <scope>IDENTIFICATION</scope>
</reference>
<dbReference type="InterPro" id="IPR009071">
    <property type="entry name" value="HMG_box_dom"/>
</dbReference>
<evidence type="ECO:0000256" key="3">
    <source>
        <dbReference type="ARBA" id="ARBA00022687"/>
    </source>
</evidence>
<feature type="region of interest" description="Disordered" evidence="10">
    <location>
        <begin position="181"/>
        <end position="215"/>
    </location>
</feature>
<reference evidence="12" key="1">
    <citation type="submission" date="2025-08" db="UniProtKB">
        <authorList>
            <consortium name="Ensembl"/>
        </authorList>
    </citation>
    <scope>IDENTIFICATION</scope>
</reference>
<evidence type="ECO:0000256" key="4">
    <source>
        <dbReference type="ARBA" id="ARBA00023015"/>
    </source>
</evidence>
<keyword evidence="4" id="KW-0805">Transcription regulation</keyword>
<proteinExistence type="inferred from homology"/>
<evidence type="ECO:0000259" key="11">
    <source>
        <dbReference type="PROSITE" id="PS50118"/>
    </source>
</evidence>
<dbReference type="SUPFAM" id="SSF47095">
    <property type="entry name" value="HMG-box"/>
    <property type="match status" value="1"/>
</dbReference>
<feature type="DNA-binding region" description="HMG box" evidence="9">
    <location>
        <begin position="105"/>
        <end position="173"/>
    </location>
</feature>
<dbReference type="SMART" id="SM00398">
    <property type="entry name" value="HMG"/>
    <property type="match status" value="1"/>
</dbReference>
<dbReference type="Gene3D" id="1.10.30.10">
    <property type="entry name" value="High mobility group box domain"/>
    <property type="match status" value="1"/>
</dbReference>
<dbReference type="InterPro" id="IPR024940">
    <property type="entry name" value="TCF/LEF"/>
</dbReference>
<dbReference type="GO" id="GO:1990907">
    <property type="term" value="C:beta-catenin-TCF complex"/>
    <property type="evidence" value="ECO:0007669"/>
    <property type="project" value="TreeGrafter"/>
</dbReference>
<evidence type="ECO:0000256" key="5">
    <source>
        <dbReference type="ARBA" id="ARBA00023125"/>
    </source>
</evidence>
<evidence type="ECO:0000256" key="8">
    <source>
        <dbReference type="ARBA" id="ARBA00023242"/>
    </source>
</evidence>
<evidence type="ECO:0000313" key="12">
    <source>
        <dbReference type="Ensembl" id="ENSHCOP00000010118.1"/>
    </source>
</evidence>
<dbReference type="PANTHER" id="PTHR10373:SF38">
    <property type="entry name" value="PROTEIN PANGOLIN, ISOFORM J"/>
    <property type="match status" value="1"/>
</dbReference>
<dbReference type="InterPro" id="IPR036910">
    <property type="entry name" value="HMG_box_dom_sf"/>
</dbReference>
<keyword evidence="5 9" id="KW-0238">DNA-binding</keyword>
<dbReference type="Proteomes" id="UP000264820">
    <property type="component" value="Unplaced"/>
</dbReference>
<dbReference type="GO" id="GO:0060070">
    <property type="term" value="P:canonical Wnt signaling pathway"/>
    <property type="evidence" value="ECO:0007669"/>
    <property type="project" value="TreeGrafter"/>
</dbReference>
<name>A0A3Q2XYE5_HIPCM</name>
<dbReference type="PANTHER" id="PTHR10373">
    <property type="entry name" value="TRANSCRIPTION FACTOR 7 FAMILY MEMBER"/>
    <property type="match status" value="1"/>
</dbReference>
<comment type="similarity">
    <text evidence="2">Belongs to the TCF/LEF family.</text>
</comment>
<dbReference type="GO" id="GO:0000785">
    <property type="term" value="C:chromatin"/>
    <property type="evidence" value="ECO:0007669"/>
    <property type="project" value="TreeGrafter"/>
</dbReference>
<accession>A0A3Q2XYE5</accession>
<evidence type="ECO:0000256" key="6">
    <source>
        <dbReference type="ARBA" id="ARBA00023159"/>
    </source>
</evidence>
<keyword evidence="7" id="KW-0804">Transcription</keyword>
<dbReference type="GeneTree" id="ENSGT00940000155535"/>
<evidence type="ECO:0000313" key="13">
    <source>
        <dbReference type="Proteomes" id="UP000264820"/>
    </source>
</evidence>
<feature type="compositionally biased region" description="Basic residues" evidence="10">
    <location>
        <begin position="200"/>
        <end position="215"/>
    </location>
</feature>
<feature type="domain" description="HMG box" evidence="11">
    <location>
        <begin position="105"/>
        <end position="173"/>
    </location>
</feature>
<dbReference type="Pfam" id="PF00505">
    <property type="entry name" value="HMG_box"/>
    <property type="match status" value="1"/>
</dbReference>
<organism evidence="12 13">
    <name type="scientific">Hippocampus comes</name>
    <name type="common">Tiger tail seahorse</name>
    <dbReference type="NCBI Taxonomy" id="109280"/>
    <lineage>
        <taxon>Eukaryota</taxon>
        <taxon>Metazoa</taxon>
        <taxon>Chordata</taxon>
        <taxon>Craniata</taxon>
        <taxon>Vertebrata</taxon>
        <taxon>Euteleostomi</taxon>
        <taxon>Actinopterygii</taxon>
        <taxon>Neopterygii</taxon>
        <taxon>Teleostei</taxon>
        <taxon>Neoteleostei</taxon>
        <taxon>Acanthomorphata</taxon>
        <taxon>Syngnathiaria</taxon>
        <taxon>Syngnathiformes</taxon>
        <taxon>Syngnathoidei</taxon>
        <taxon>Syngnathidae</taxon>
        <taxon>Hippocampus</taxon>
    </lineage>
</organism>
<dbReference type="GO" id="GO:0000978">
    <property type="term" value="F:RNA polymerase II cis-regulatory region sequence-specific DNA binding"/>
    <property type="evidence" value="ECO:0007669"/>
    <property type="project" value="TreeGrafter"/>
</dbReference>
<comment type="subcellular location">
    <subcellularLocation>
        <location evidence="1">Nucleus</location>
    </subcellularLocation>
</comment>
<dbReference type="FunFam" id="1.10.30.10:FF:000001">
    <property type="entry name" value="transcription factor 7 isoform X2"/>
    <property type="match status" value="1"/>
</dbReference>
<keyword evidence="8 9" id="KW-0539">Nucleus</keyword>
<keyword evidence="13" id="KW-1185">Reference proteome</keyword>
<evidence type="ECO:0000256" key="9">
    <source>
        <dbReference type="PROSITE-ProRule" id="PRU00267"/>
    </source>
</evidence>
<dbReference type="GO" id="GO:0000981">
    <property type="term" value="F:DNA-binding transcription factor activity, RNA polymerase II-specific"/>
    <property type="evidence" value="ECO:0007669"/>
    <property type="project" value="TreeGrafter"/>
</dbReference>
<evidence type="ECO:0000256" key="7">
    <source>
        <dbReference type="ARBA" id="ARBA00023163"/>
    </source>
</evidence>
<evidence type="ECO:0000256" key="2">
    <source>
        <dbReference type="ARBA" id="ARBA00006569"/>
    </source>
</evidence>
<dbReference type="AlphaFoldDB" id="A0A3Q2XYE5"/>
<keyword evidence="3" id="KW-0879">Wnt signaling pathway</keyword>
<protein>
    <recommendedName>
        <fullName evidence="11">HMG box domain-containing protein</fullName>
    </recommendedName>
</protein>
<dbReference type="Ensembl" id="ENSHCOT00000026065.1">
    <property type="protein sequence ID" value="ENSHCOP00000010118.1"/>
    <property type="gene ID" value="ENSHCOG00000012695.1"/>
</dbReference>
<evidence type="ECO:0000256" key="10">
    <source>
        <dbReference type="SAM" id="MobiDB-lite"/>
    </source>
</evidence>
<keyword evidence="6" id="KW-0010">Activator</keyword>
<dbReference type="PROSITE" id="PS50118">
    <property type="entry name" value="HMG_BOX_2"/>
    <property type="match status" value="1"/>
</dbReference>
<dbReference type="STRING" id="109280.ENSHCOP00000010118"/>